<dbReference type="HOGENOM" id="CLU_2918760_0_0_10"/>
<dbReference type="EMBL" id="AWUW01000142">
    <property type="protein sequence ID" value="ERJ64028.1"/>
    <property type="molecule type" value="Genomic_DNA"/>
</dbReference>
<reference evidence="1 2" key="1">
    <citation type="submission" date="2013-06" db="EMBL/GenBank/DDBJ databases">
        <authorList>
            <person name="Weinstock G."/>
            <person name="Sodergren E."/>
            <person name="Lobos E.A."/>
            <person name="Fulton L."/>
            <person name="Fulton R."/>
            <person name="Courtney L."/>
            <person name="Fronick C."/>
            <person name="O'Laughlin M."/>
            <person name="Godfrey J."/>
            <person name="Wilson R.M."/>
            <person name="Miner T."/>
            <person name="Farmer C."/>
            <person name="Delehaunty K."/>
            <person name="Cordes M."/>
            <person name="Minx P."/>
            <person name="Tomlinson C."/>
            <person name="Chen J."/>
            <person name="Wollam A."/>
            <person name="Pepin K.H."/>
            <person name="Bhonagiri V."/>
            <person name="Zhang X."/>
            <person name="Warren W."/>
            <person name="Mitreva M."/>
            <person name="Mardis E.R."/>
            <person name="Wilson R.K."/>
        </authorList>
    </citation>
    <scope>NUCLEOTIDE SEQUENCE [LARGE SCALE GENOMIC DNA]</scope>
    <source>
        <strain evidence="1 2">F0570</strain>
    </source>
</reference>
<evidence type="ECO:0000313" key="2">
    <source>
        <dbReference type="Proteomes" id="UP000016630"/>
    </source>
</evidence>
<sequence length="61" mass="6930">MVLEGSTISFERIHRTGVYNPSEDSAGNKLFLVLQRLHTENRGCKITLKLIKIEVQRCTAN</sequence>
<dbReference type="AlphaFoldDB" id="A0A0E2M2V2"/>
<dbReference type="Proteomes" id="UP000016630">
    <property type="component" value="Unassembled WGS sequence"/>
</dbReference>
<gene>
    <name evidence="1" type="ORF">HMPREF1555_02090</name>
</gene>
<name>A0A0E2M2V2_PORGN</name>
<proteinExistence type="predicted"/>
<protein>
    <submittedName>
        <fullName evidence="1">Uncharacterized protein</fullName>
    </submittedName>
</protein>
<evidence type="ECO:0000313" key="1">
    <source>
        <dbReference type="EMBL" id="ERJ64028.1"/>
    </source>
</evidence>
<comment type="caution">
    <text evidence="1">The sequence shown here is derived from an EMBL/GenBank/DDBJ whole genome shotgun (WGS) entry which is preliminary data.</text>
</comment>
<organism evidence="1 2">
    <name type="scientific">Porphyromonas gingivalis F0570</name>
    <dbReference type="NCBI Taxonomy" id="1227271"/>
    <lineage>
        <taxon>Bacteria</taxon>
        <taxon>Pseudomonadati</taxon>
        <taxon>Bacteroidota</taxon>
        <taxon>Bacteroidia</taxon>
        <taxon>Bacteroidales</taxon>
        <taxon>Porphyromonadaceae</taxon>
        <taxon>Porphyromonas</taxon>
    </lineage>
</organism>
<accession>A0A0E2M2V2</accession>